<evidence type="ECO:0000313" key="3">
    <source>
        <dbReference type="Proteomes" id="UP000277204"/>
    </source>
</evidence>
<feature type="region of interest" description="Disordered" evidence="1">
    <location>
        <begin position="76"/>
        <end position="112"/>
    </location>
</feature>
<dbReference type="EMBL" id="UZAI01001612">
    <property type="protein sequence ID" value="VDO63701.1"/>
    <property type="molecule type" value="Genomic_DNA"/>
</dbReference>
<name>A0A183LM88_9TREM</name>
<proteinExistence type="predicted"/>
<accession>A0A183LM88</accession>
<gene>
    <name evidence="2" type="ORF">SMRZ_LOCUS4913</name>
</gene>
<keyword evidence="3" id="KW-1185">Reference proteome</keyword>
<dbReference type="Proteomes" id="UP000277204">
    <property type="component" value="Unassembled WGS sequence"/>
</dbReference>
<reference evidence="2 3" key="1">
    <citation type="submission" date="2018-11" db="EMBL/GenBank/DDBJ databases">
        <authorList>
            <consortium name="Pathogen Informatics"/>
        </authorList>
    </citation>
    <scope>NUCLEOTIDE SEQUENCE [LARGE SCALE GENOMIC DNA]</scope>
    <source>
        <strain evidence="2 3">Zambia</strain>
    </source>
</reference>
<evidence type="ECO:0000313" key="2">
    <source>
        <dbReference type="EMBL" id="VDO63701.1"/>
    </source>
</evidence>
<dbReference type="AlphaFoldDB" id="A0A183LM88"/>
<feature type="compositionally biased region" description="Low complexity" evidence="1">
    <location>
        <begin position="85"/>
        <end position="110"/>
    </location>
</feature>
<evidence type="ECO:0000256" key="1">
    <source>
        <dbReference type="SAM" id="MobiDB-lite"/>
    </source>
</evidence>
<protein>
    <submittedName>
        <fullName evidence="2">Uncharacterized protein</fullName>
    </submittedName>
</protein>
<sequence>MVVGGSQQETLDLGFMLLDTSQQGVPLTYINHIQLFNLLVTEGPKYEFSSSQLHNYDHMPIRKCSTEVLNSDLSNYKNGEDITINNNDNNNNSNSNSNSNNNNNNNNNNNKELWKLNFENII</sequence>
<organism evidence="2 3">
    <name type="scientific">Schistosoma margrebowiei</name>
    <dbReference type="NCBI Taxonomy" id="48269"/>
    <lineage>
        <taxon>Eukaryota</taxon>
        <taxon>Metazoa</taxon>
        <taxon>Spiralia</taxon>
        <taxon>Lophotrochozoa</taxon>
        <taxon>Platyhelminthes</taxon>
        <taxon>Trematoda</taxon>
        <taxon>Digenea</taxon>
        <taxon>Strigeidida</taxon>
        <taxon>Schistosomatoidea</taxon>
        <taxon>Schistosomatidae</taxon>
        <taxon>Schistosoma</taxon>
    </lineage>
</organism>